<keyword evidence="6" id="KW-0732">Signal</keyword>
<keyword evidence="11 18" id="KW-1133">Transmembrane helix</keyword>
<evidence type="ECO:0000256" key="18">
    <source>
        <dbReference type="SAM" id="Phobius"/>
    </source>
</evidence>
<dbReference type="InterPro" id="IPR038408">
    <property type="entry name" value="GNK2_sf"/>
</dbReference>
<dbReference type="Pfam" id="PF01657">
    <property type="entry name" value="Stress-antifung"/>
    <property type="match status" value="4"/>
</dbReference>
<dbReference type="InterPro" id="IPR011009">
    <property type="entry name" value="Kinase-like_dom_sf"/>
</dbReference>
<dbReference type="SMART" id="SM00220">
    <property type="entry name" value="S_TKc"/>
    <property type="match status" value="2"/>
</dbReference>
<keyword evidence="5 18" id="KW-0812">Transmembrane</keyword>
<keyword evidence="9 21" id="KW-0418">Kinase</keyword>
<dbReference type="EC" id="2.7.11.1" evidence="2"/>
<feature type="domain" description="Protein kinase" evidence="19">
    <location>
        <begin position="324"/>
        <end position="612"/>
    </location>
</feature>
<feature type="transmembrane region" description="Helical" evidence="18">
    <location>
        <begin position="982"/>
        <end position="1005"/>
    </location>
</feature>
<dbReference type="OrthoDB" id="4062651at2759"/>
<dbReference type="GO" id="GO:0005886">
    <property type="term" value="C:plasma membrane"/>
    <property type="evidence" value="ECO:0007669"/>
    <property type="project" value="TreeGrafter"/>
</dbReference>
<feature type="domain" description="Protein kinase" evidence="19">
    <location>
        <begin position="1064"/>
        <end position="1386"/>
    </location>
</feature>
<keyword evidence="7" id="KW-0677">Repeat</keyword>
<evidence type="ECO:0000259" key="19">
    <source>
        <dbReference type="PROSITE" id="PS50011"/>
    </source>
</evidence>
<keyword evidence="13" id="KW-1015">Disulfide bond</keyword>
<dbReference type="InterPro" id="IPR002902">
    <property type="entry name" value="GNK2"/>
</dbReference>
<dbReference type="InterPro" id="IPR008271">
    <property type="entry name" value="Ser/Thr_kinase_AS"/>
</dbReference>
<dbReference type="FunFam" id="1.10.510.10:FF:001697">
    <property type="entry name" value="Uncharacterized protein"/>
    <property type="match status" value="2"/>
</dbReference>
<evidence type="ECO:0000256" key="5">
    <source>
        <dbReference type="ARBA" id="ARBA00022692"/>
    </source>
</evidence>
<evidence type="ECO:0000256" key="9">
    <source>
        <dbReference type="ARBA" id="ARBA00022777"/>
    </source>
</evidence>
<evidence type="ECO:0000313" key="21">
    <source>
        <dbReference type="EMBL" id="KAA0052750.1"/>
    </source>
</evidence>
<evidence type="ECO:0000256" key="17">
    <source>
        <dbReference type="ARBA" id="ARBA00048679"/>
    </source>
</evidence>
<accession>A0A5A7UC44</accession>
<organism evidence="21 22">
    <name type="scientific">Cucumis melo var. makuwa</name>
    <name type="common">Oriental melon</name>
    <dbReference type="NCBI Taxonomy" id="1194695"/>
    <lineage>
        <taxon>Eukaryota</taxon>
        <taxon>Viridiplantae</taxon>
        <taxon>Streptophyta</taxon>
        <taxon>Embryophyta</taxon>
        <taxon>Tracheophyta</taxon>
        <taxon>Spermatophyta</taxon>
        <taxon>Magnoliopsida</taxon>
        <taxon>eudicotyledons</taxon>
        <taxon>Gunneridae</taxon>
        <taxon>Pentapetalae</taxon>
        <taxon>rosids</taxon>
        <taxon>fabids</taxon>
        <taxon>Cucurbitales</taxon>
        <taxon>Cucurbitaceae</taxon>
        <taxon>Benincaseae</taxon>
        <taxon>Cucumis</taxon>
    </lineage>
</organism>
<dbReference type="PANTHER" id="PTHR27002">
    <property type="entry name" value="RECEPTOR-LIKE SERINE/THREONINE-PROTEIN KINASE SD1-8"/>
    <property type="match status" value="1"/>
</dbReference>
<gene>
    <name evidence="21" type="ORF">E6C27_scaffold120G003660</name>
</gene>
<dbReference type="Pfam" id="PF07714">
    <property type="entry name" value="PK_Tyr_Ser-Thr"/>
    <property type="match status" value="2"/>
</dbReference>
<protein>
    <recommendedName>
        <fullName evidence="2">non-specific serine/threonine protein kinase</fullName>
        <ecNumber evidence="2">2.7.11.1</ecNumber>
    </recommendedName>
</protein>
<keyword evidence="3" id="KW-0723">Serine/threonine-protein kinase</keyword>
<dbReference type="Proteomes" id="UP000321393">
    <property type="component" value="Unassembled WGS sequence"/>
</dbReference>
<feature type="transmembrane region" description="Helical" evidence="18">
    <location>
        <begin position="706"/>
        <end position="725"/>
    </location>
</feature>
<dbReference type="Gene3D" id="3.30.200.20">
    <property type="entry name" value="Phosphorylase Kinase, domain 1"/>
    <property type="match status" value="2"/>
</dbReference>
<dbReference type="InterPro" id="IPR000719">
    <property type="entry name" value="Prot_kinase_dom"/>
</dbReference>
<evidence type="ECO:0000256" key="7">
    <source>
        <dbReference type="ARBA" id="ARBA00022737"/>
    </source>
</evidence>
<dbReference type="Gene3D" id="1.10.510.10">
    <property type="entry name" value="Transferase(Phosphotransferase) domain 1"/>
    <property type="match status" value="2"/>
</dbReference>
<comment type="catalytic activity">
    <reaction evidence="17">
        <text>L-seryl-[protein] + ATP = O-phospho-L-seryl-[protein] + ADP + H(+)</text>
        <dbReference type="Rhea" id="RHEA:17989"/>
        <dbReference type="Rhea" id="RHEA-COMP:9863"/>
        <dbReference type="Rhea" id="RHEA-COMP:11604"/>
        <dbReference type="ChEBI" id="CHEBI:15378"/>
        <dbReference type="ChEBI" id="CHEBI:29999"/>
        <dbReference type="ChEBI" id="CHEBI:30616"/>
        <dbReference type="ChEBI" id="CHEBI:83421"/>
        <dbReference type="ChEBI" id="CHEBI:456216"/>
        <dbReference type="EC" id="2.7.11.1"/>
    </reaction>
</comment>
<dbReference type="GO" id="GO:0005524">
    <property type="term" value="F:ATP binding"/>
    <property type="evidence" value="ECO:0007669"/>
    <property type="project" value="UniProtKB-KW"/>
</dbReference>
<dbReference type="GO" id="GO:0004674">
    <property type="term" value="F:protein serine/threonine kinase activity"/>
    <property type="evidence" value="ECO:0007669"/>
    <property type="project" value="UniProtKB-KW"/>
</dbReference>
<dbReference type="EMBL" id="SSTE01010327">
    <property type="protein sequence ID" value="KAA0052750.1"/>
    <property type="molecule type" value="Genomic_DNA"/>
</dbReference>
<evidence type="ECO:0000256" key="10">
    <source>
        <dbReference type="ARBA" id="ARBA00022840"/>
    </source>
</evidence>
<evidence type="ECO:0000259" key="20">
    <source>
        <dbReference type="PROSITE" id="PS51473"/>
    </source>
</evidence>
<evidence type="ECO:0000256" key="4">
    <source>
        <dbReference type="ARBA" id="ARBA00022679"/>
    </source>
</evidence>
<evidence type="ECO:0000256" key="2">
    <source>
        <dbReference type="ARBA" id="ARBA00012513"/>
    </source>
</evidence>
<sequence>MLSKFNQDGSQRYLSCSGSNTAHPNLNSNINFLLNSLISHASSRTFYTETSNGIHGLFLCRGDIPNETCRTCIEGASQQIKVDCASQTNGTIGFDECMLRYSVVNFFGILEMSPRILLYNSLNQSTFEDRDFVDLALVSNLVRDATNADSMFKEGEVNIAGVDQRFGLAQCTRGIDKRDCEFCLTNLVDYAKGCCLRQRGWRVLAPNCNLRVEAFRFYGIPPPSLPLDEEGEMKTFRGSRTRIIVITISTVAATAVLLGLLYGSFLWRNKRREMDRSEEFPLRNGSDQQPVYSLRQHFDETNHDNDGDMHYFNFSTLKAATDDFSDVNKLGEGGFGPVYRGKLTGGEEVAVKRLSTKSSQGHEEFKNEAKVIWKLQHKNLVRLLGCCVEGEEKLLVYEYMANTSLDAFLFADPLKCKQLDFLKRENIVNGIARGILYLHEDSRLKIIHRDLKASNVLLDEEMNPKISDFGTARIFGGKQIDASTNRIVGTYGYMAPEYAMEGVFSVKSDVYSFGVLMLEVMSGRKNIGFLNMDRAQNLLSYAWELWSEGRAEEMIDENLSGECPESEAVKWIHIGLLCVQEDPNIRPTMSMVVLMLGSKSIQLPQPSKPPFLTSRGSLSRYQFSTTETRTGLHTTDQSSTRPKYFFFPNTFANYLSTVLMNTCFYYIHVSDQHMVIYINNHMVISYNIMPMQPIFYDDSVPVHTTFTATGAAIFRTLHYSFLFLLSQTKIMFCFLDYRSLPISLLILISIFGLSHSHHFEPKYRFHICSAPSNNITNANLGSNLSGLLSSLSEASSDTFYSMTSNGMYGVVLCRGDINSDNCHSCVSAASKELSIRCSLRVNGIIWYDECMLRYSDKNFLGTVEMSPRFLMGDSGNQTSPDDRNIDGPDFLSQMASEAAGLEMMFKANKLDNRGTRYGLVQCTRDLNSSQCGTCLTALLEEIKLVYKGRVGWRILSPSCSITYEQYLFYQLPDSPPGLSAKMIAIITVSTIAAVAIFAILLYCLLLSRKRRQDMDTGEQVLLRNLGDAKSAELMKQDLHTRDRDNDEDMHYFSFITLQAATNNFADANRLGEGGFGPVFKGKLTNGEEIAVKRLSVKSSQGHDEFKNEVMVIMKLQHKNLVRLLGCCLEGEEKLLVYEYMANTSLDAFLFGLFSFNSPYDFLVHWNQNKGSLTGKLISSGSYCNADPVKSKQLNWVKRNNIINGVAKGILYLHEDSRLKIIHRDLKASNVLLDDEMNAKISDFGTARIFGGKQVEASTNRVVGTFGYMAPEYAMEGVFSIKSDVYSFGILMLEVISGRKNSGFFKVNNAQSLLSQAWQLWKEGREEEMVDANLVGECSLSEALRWIQIGLLCVQEDPNIRPTMSMVVLMLGSKSIHLPQPSKPPFFPIGFPMSANQSSTTLLGTGYLSTQSSTTASI</sequence>
<feature type="domain" description="Gnk2-homologous" evidence="20">
    <location>
        <begin position="865"/>
        <end position="968"/>
    </location>
</feature>
<dbReference type="FunFam" id="3.30.200.20:FF:000195">
    <property type="entry name" value="G-type lectin S-receptor-like serine/threonine-protein kinase"/>
    <property type="match status" value="2"/>
</dbReference>
<evidence type="ECO:0000256" key="13">
    <source>
        <dbReference type="ARBA" id="ARBA00023157"/>
    </source>
</evidence>
<feature type="domain" description="Gnk2-homologous" evidence="20">
    <location>
        <begin position="8"/>
        <end position="106"/>
    </location>
</feature>
<feature type="transmembrane region" description="Helical" evidence="18">
    <location>
        <begin position="644"/>
        <end position="667"/>
    </location>
</feature>
<name>A0A5A7UC44_CUCMM</name>
<keyword evidence="4" id="KW-0808">Transferase</keyword>
<proteinExistence type="predicted"/>
<dbReference type="PROSITE" id="PS50011">
    <property type="entry name" value="PROTEIN_KINASE_DOM"/>
    <property type="match status" value="2"/>
</dbReference>
<evidence type="ECO:0000256" key="6">
    <source>
        <dbReference type="ARBA" id="ARBA00022729"/>
    </source>
</evidence>
<evidence type="ECO:0000313" key="22">
    <source>
        <dbReference type="Proteomes" id="UP000321393"/>
    </source>
</evidence>
<dbReference type="SUPFAM" id="SSF56112">
    <property type="entry name" value="Protein kinase-like (PK-like)"/>
    <property type="match status" value="2"/>
</dbReference>
<evidence type="ECO:0000256" key="11">
    <source>
        <dbReference type="ARBA" id="ARBA00022989"/>
    </source>
</evidence>
<feature type="transmembrane region" description="Helical" evidence="18">
    <location>
        <begin position="243"/>
        <end position="267"/>
    </location>
</feature>
<feature type="domain" description="Gnk2-homologous" evidence="20">
    <location>
        <begin position="762"/>
        <end position="859"/>
    </location>
</feature>
<evidence type="ECO:0000256" key="3">
    <source>
        <dbReference type="ARBA" id="ARBA00022527"/>
    </source>
</evidence>
<evidence type="ECO:0000256" key="1">
    <source>
        <dbReference type="ARBA" id="ARBA00004167"/>
    </source>
</evidence>
<reference evidence="21 22" key="1">
    <citation type="submission" date="2019-08" db="EMBL/GenBank/DDBJ databases">
        <title>Draft genome sequences of two oriental melons (Cucumis melo L. var makuwa).</title>
        <authorList>
            <person name="Kwon S.-Y."/>
        </authorList>
    </citation>
    <scope>NUCLEOTIDE SEQUENCE [LARGE SCALE GENOMIC DNA]</scope>
    <source>
        <strain evidence="22">cv. SW 3</strain>
        <tissue evidence="21">Leaf</tissue>
    </source>
</reference>
<comment type="subcellular location">
    <subcellularLocation>
        <location evidence="1">Membrane</location>
        <topology evidence="1">Single-pass membrane protein</topology>
    </subcellularLocation>
</comment>
<keyword evidence="10" id="KW-0067">ATP-binding</keyword>
<keyword evidence="12 18" id="KW-0472">Membrane</keyword>
<dbReference type="CDD" id="cd14066">
    <property type="entry name" value="STKc_IRAK"/>
    <property type="match status" value="2"/>
</dbReference>
<keyword evidence="14" id="KW-0675">Receptor</keyword>
<evidence type="ECO:0000256" key="12">
    <source>
        <dbReference type="ARBA" id="ARBA00023136"/>
    </source>
</evidence>
<evidence type="ECO:0000256" key="16">
    <source>
        <dbReference type="ARBA" id="ARBA00047899"/>
    </source>
</evidence>
<keyword evidence="8" id="KW-0547">Nucleotide-binding</keyword>
<dbReference type="PROSITE" id="PS00108">
    <property type="entry name" value="PROTEIN_KINASE_ST"/>
    <property type="match status" value="2"/>
</dbReference>
<evidence type="ECO:0000256" key="8">
    <source>
        <dbReference type="ARBA" id="ARBA00022741"/>
    </source>
</evidence>
<dbReference type="InterPro" id="IPR001245">
    <property type="entry name" value="Ser-Thr/Tyr_kinase_cat_dom"/>
</dbReference>
<evidence type="ECO:0000256" key="14">
    <source>
        <dbReference type="ARBA" id="ARBA00023170"/>
    </source>
</evidence>
<dbReference type="Gene3D" id="3.30.430.20">
    <property type="entry name" value="Gnk2 domain, C-X8-C-X2-C motif"/>
    <property type="match status" value="4"/>
</dbReference>
<feature type="domain" description="Gnk2-homologous" evidence="20">
    <location>
        <begin position="112"/>
        <end position="217"/>
    </location>
</feature>
<dbReference type="PANTHER" id="PTHR27002:SF804">
    <property type="entry name" value="OS02G0710500 PROTEIN"/>
    <property type="match status" value="1"/>
</dbReference>
<feature type="transmembrane region" description="Helical" evidence="18">
    <location>
        <begin position="737"/>
        <end position="754"/>
    </location>
</feature>
<dbReference type="PROSITE" id="PS51473">
    <property type="entry name" value="GNK2"/>
    <property type="match status" value="4"/>
</dbReference>
<comment type="caution">
    <text evidence="21">The sequence shown here is derived from an EMBL/GenBank/DDBJ whole genome shotgun (WGS) entry which is preliminary data.</text>
</comment>
<keyword evidence="15" id="KW-0325">Glycoprotein</keyword>
<comment type="catalytic activity">
    <reaction evidence="16">
        <text>L-threonyl-[protein] + ATP = O-phospho-L-threonyl-[protein] + ADP + H(+)</text>
        <dbReference type="Rhea" id="RHEA:46608"/>
        <dbReference type="Rhea" id="RHEA-COMP:11060"/>
        <dbReference type="Rhea" id="RHEA-COMP:11605"/>
        <dbReference type="ChEBI" id="CHEBI:15378"/>
        <dbReference type="ChEBI" id="CHEBI:30013"/>
        <dbReference type="ChEBI" id="CHEBI:30616"/>
        <dbReference type="ChEBI" id="CHEBI:61977"/>
        <dbReference type="ChEBI" id="CHEBI:456216"/>
        <dbReference type="EC" id="2.7.11.1"/>
    </reaction>
</comment>
<dbReference type="CDD" id="cd23509">
    <property type="entry name" value="Gnk2-like"/>
    <property type="match status" value="4"/>
</dbReference>
<evidence type="ECO:0000256" key="15">
    <source>
        <dbReference type="ARBA" id="ARBA00023180"/>
    </source>
</evidence>